<protein>
    <submittedName>
        <fullName evidence="1">Uncharacterized protein</fullName>
    </submittedName>
</protein>
<reference evidence="1" key="2">
    <citation type="journal article" date="2022" name="New Phytol.">
        <title>Evolutionary transition to the ectomycorrhizal habit in the genomes of a hyperdiverse lineage of mushroom-forming fungi.</title>
        <authorList>
            <person name="Looney B."/>
            <person name="Miyauchi S."/>
            <person name="Morin E."/>
            <person name="Drula E."/>
            <person name="Courty P.E."/>
            <person name="Kohler A."/>
            <person name="Kuo A."/>
            <person name="LaButti K."/>
            <person name="Pangilinan J."/>
            <person name="Lipzen A."/>
            <person name="Riley R."/>
            <person name="Andreopoulos W."/>
            <person name="He G."/>
            <person name="Johnson J."/>
            <person name="Nolan M."/>
            <person name="Tritt A."/>
            <person name="Barry K.W."/>
            <person name="Grigoriev I.V."/>
            <person name="Nagy L.G."/>
            <person name="Hibbett D."/>
            <person name="Henrissat B."/>
            <person name="Matheny P.B."/>
            <person name="Labbe J."/>
            <person name="Martin F.M."/>
        </authorList>
    </citation>
    <scope>NUCLEOTIDE SEQUENCE</scope>
    <source>
        <strain evidence="1">FP105234-sp</strain>
    </source>
</reference>
<feature type="non-terminal residue" evidence="1">
    <location>
        <position position="1"/>
    </location>
</feature>
<feature type="non-terminal residue" evidence="1">
    <location>
        <position position="140"/>
    </location>
</feature>
<organism evidence="1 2">
    <name type="scientific">Auriscalpium vulgare</name>
    <dbReference type="NCBI Taxonomy" id="40419"/>
    <lineage>
        <taxon>Eukaryota</taxon>
        <taxon>Fungi</taxon>
        <taxon>Dikarya</taxon>
        <taxon>Basidiomycota</taxon>
        <taxon>Agaricomycotina</taxon>
        <taxon>Agaricomycetes</taxon>
        <taxon>Russulales</taxon>
        <taxon>Auriscalpiaceae</taxon>
        <taxon>Auriscalpium</taxon>
    </lineage>
</organism>
<keyword evidence="2" id="KW-1185">Reference proteome</keyword>
<evidence type="ECO:0000313" key="2">
    <source>
        <dbReference type="Proteomes" id="UP000814033"/>
    </source>
</evidence>
<reference evidence="1" key="1">
    <citation type="submission" date="2021-02" db="EMBL/GenBank/DDBJ databases">
        <authorList>
            <consortium name="DOE Joint Genome Institute"/>
            <person name="Ahrendt S."/>
            <person name="Looney B.P."/>
            <person name="Miyauchi S."/>
            <person name="Morin E."/>
            <person name="Drula E."/>
            <person name="Courty P.E."/>
            <person name="Chicoki N."/>
            <person name="Fauchery L."/>
            <person name="Kohler A."/>
            <person name="Kuo A."/>
            <person name="Labutti K."/>
            <person name="Pangilinan J."/>
            <person name="Lipzen A."/>
            <person name="Riley R."/>
            <person name="Andreopoulos W."/>
            <person name="He G."/>
            <person name="Johnson J."/>
            <person name="Barry K.W."/>
            <person name="Grigoriev I.V."/>
            <person name="Nagy L."/>
            <person name="Hibbett D."/>
            <person name="Henrissat B."/>
            <person name="Matheny P.B."/>
            <person name="Labbe J."/>
            <person name="Martin F."/>
        </authorList>
    </citation>
    <scope>NUCLEOTIDE SEQUENCE</scope>
    <source>
        <strain evidence="1">FP105234-sp</strain>
    </source>
</reference>
<accession>A0ACB8RPH6</accession>
<comment type="caution">
    <text evidence="1">The sequence shown here is derived from an EMBL/GenBank/DDBJ whole genome shotgun (WGS) entry which is preliminary data.</text>
</comment>
<gene>
    <name evidence="1" type="ORF">FA95DRAFT_1466748</name>
</gene>
<sequence length="140" mass="15889">LKDTLVHSEALRAIDYESPAAVILAVDTSYIAVGYILAQEDEENKKKRYYSRFGSILLNDRKCRFSQPKLEIYGLYRALKTLKIYLIGLRNLIVEVDALSIGGMLKHPDLVPTASTNRWIISILAFKFLLRHVPGIFHGP</sequence>
<dbReference type="EMBL" id="MU275950">
    <property type="protein sequence ID" value="KAI0045510.1"/>
    <property type="molecule type" value="Genomic_DNA"/>
</dbReference>
<evidence type="ECO:0000313" key="1">
    <source>
        <dbReference type="EMBL" id="KAI0045510.1"/>
    </source>
</evidence>
<dbReference type="Proteomes" id="UP000814033">
    <property type="component" value="Unassembled WGS sequence"/>
</dbReference>
<name>A0ACB8RPH6_9AGAM</name>
<proteinExistence type="predicted"/>